<evidence type="ECO:0000313" key="3">
    <source>
        <dbReference type="EMBL" id="CAF4308821.1"/>
    </source>
</evidence>
<keyword evidence="5" id="KW-1185">Reference proteome</keyword>
<name>A0A816CWA1_9BILA</name>
<dbReference type="EMBL" id="CAJOBC010110743">
    <property type="protein sequence ID" value="CAF4526151.1"/>
    <property type="molecule type" value="Genomic_DNA"/>
</dbReference>
<dbReference type="Proteomes" id="UP000677228">
    <property type="component" value="Unassembled WGS sequence"/>
</dbReference>
<evidence type="ECO:0000313" key="4">
    <source>
        <dbReference type="EMBL" id="CAF4526151.1"/>
    </source>
</evidence>
<dbReference type="Proteomes" id="UP000681722">
    <property type="component" value="Unassembled WGS sequence"/>
</dbReference>
<evidence type="ECO:0000313" key="5">
    <source>
        <dbReference type="Proteomes" id="UP000663829"/>
    </source>
</evidence>
<dbReference type="AlphaFoldDB" id="A0A816CWA1"/>
<accession>A0A816CWA1</accession>
<dbReference type="EMBL" id="CAJOBA010058517">
    <property type="protein sequence ID" value="CAF4308821.1"/>
    <property type="molecule type" value="Genomic_DNA"/>
</dbReference>
<evidence type="ECO:0000313" key="1">
    <source>
        <dbReference type="EMBL" id="CAF1521936.1"/>
    </source>
</evidence>
<comment type="caution">
    <text evidence="2">The sequence shown here is derived from an EMBL/GenBank/DDBJ whole genome shotgun (WGS) entry which is preliminary data.</text>
</comment>
<dbReference type="Proteomes" id="UP000663829">
    <property type="component" value="Unassembled WGS sequence"/>
</dbReference>
<proteinExistence type="predicted"/>
<gene>
    <name evidence="2" type="ORF">GPM918_LOCUS44236</name>
    <name evidence="1" type="ORF">OVA965_LOCUS37828</name>
    <name evidence="4" type="ORF">SRO942_LOCUS45996</name>
    <name evidence="3" type="ORF">TMI583_LOCUS38949</name>
</gene>
<reference evidence="2" key="1">
    <citation type="submission" date="2021-02" db="EMBL/GenBank/DDBJ databases">
        <authorList>
            <person name="Nowell W R."/>
        </authorList>
    </citation>
    <scope>NUCLEOTIDE SEQUENCE</scope>
</reference>
<protein>
    <submittedName>
        <fullName evidence="2">Uncharacterized protein</fullName>
    </submittedName>
</protein>
<sequence length="338" mass="38598">MKKFAKTLLGNPGLLFAGIPLTKERIEFYYNQLINLFNMCTVDDNNKCVFERVIKCCLTTKEQLLNELEKRVNNLRYLDYCRYEGDKLMRGAEESKIKKVQLALALYEQSRAAVRTLDKNGRISEIVDLRKCMAKSLILADEFKCSLSAQSSAISILLKTNEESSSSVGIKALEDLVKLLKSLQEKSNGRILDDPIEMMEKDNNKLRNYFDCRIRNLILAQYLSSAVKGEQNLDKSKTVEKYPTIASFKHLEIPTMSYAFEIGINAQLLNMDGMFPSLIIERMLNDPFLSSYARTHFPNAIDKLEKVPSRSYAWRTHQPLHLITPDIIAIHSGQLSGH</sequence>
<dbReference type="EMBL" id="CAJNOK010036374">
    <property type="protein sequence ID" value="CAF1521936.1"/>
    <property type="molecule type" value="Genomic_DNA"/>
</dbReference>
<evidence type="ECO:0000313" key="2">
    <source>
        <dbReference type="EMBL" id="CAF1629025.1"/>
    </source>
</evidence>
<dbReference type="EMBL" id="CAJNOQ010043037">
    <property type="protein sequence ID" value="CAF1629025.1"/>
    <property type="molecule type" value="Genomic_DNA"/>
</dbReference>
<dbReference type="Proteomes" id="UP000682733">
    <property type="component" value="Unassembled WGS sequence"/>
</dbReference>
<organism evidence="2 5">
    <name type="scientific">Didymodactylos carnosus</name>
    <dbReference type="NCBI Taxonomy" id="1234261"/>
    <lineage>
        <taxon>Eukaryota</taxon>
        <taxon>Metazoa</taxon>
        <taxon>Spiralia</taxon>
        <taxon>Gnathifera</taxon>
        <taxon>Rotifera</taxon>
        <taxon>Eurotatoria</taxon>
        <taxon>Bdelloidea</taxon>
        <taxon>Philodinida</taxon>
        <taxon>Philodinidae</taxon>
        <taxon>Didymodactylos</taxon>
    </lineage>
</organism>